<evidence type="ECO:0000313" key="4">
    <source>
        <dbReference type="EMBL" id="CUO20139.1"/>
    </source>
</evidence>
<sequence length="388" mass="43921">MAAEKKQVLTVKNIRNVNTENILQSIIRNNNTTRSILAKENNISLMTVKHVVDDLIAAGFLVEKNSSNADVGRNPKVLEMTEEYGNIVCVNLTSEDEISFLIYDIYQNLLTERCLAFSGQDYKAELLAVIKKIKEELAGIAARTVGIAVFVPGAYDSEADQVNYDLIPAFKQLHIRELFENEFAIKNIQILHDVFAAARSEYDSLNPEMESQFYFYCGYGVGGFFIHKNEAVEGAGNMAGEVGKMLVSMDGYGDNYVTLEEIVSISAVKKRMKEYGLDISFTELLVLHQEQDALAVEIMTPVLKTISKVLYNLLWVYNPTRIVVDSSRDGYSKLITEHFQTFLEDMKNDAIPIHAEIRAAKYDEYHMMRGCFYMTRNAWIEETADSIQ</sequence>
<keyword evidence="3" id="KW-0119">Carbohydrate metabolism</keyword>
<dbReference type="InterPro" id="IPR000600">
    <property type="entry name" value="ROK"/>
</dbReference>
<dbReference type="AlphaFoldDB" id="A0A174D770"/>
<dbReference type="SUPFAM" id="SSF46785">
    <property type="entry name" value="Winged helix' DNA-binding domain"/>
    <property type="match status" value="1"/>
</dbReference>
<dbReference type="InterPro" id="IPR036388">
    <property type="entry name" value="WH-like_DNA-bd_sf"/>
</dbReference>
<protein>
    <submittedName>
        <fullName evidence="4">N-acetylmannosamine kinase</fullName>
    </submittedName>
</protein>
<proteinExistence type="inferred from homology"/>
<reference evidence="4 5" key="1">
    <citation type="submission" date="2015-09" db="EMBL/GenBank/DDBJ databases">
        <authorList>
            <consortium name="Pathogen Informatics"/>
        </authorList>
    </citation>
    <scope>NUCLEOTIDE SEQUENCE [LARGE SCALE GENOMIC DNA]</scope>
    <source>
        <strain evidence="4 5">2789STDY5834876</strain>
    </source>
</reference>
<dbReference type="Proteomes" id="UP000095544">
    <property type="component" value="Unassembled WGS sequence"/>
</dbReference>
<dbReference type="GO" id="GO:0042732">
    <property type="term" value="P:D-xylose metabolic process"/>
    <property type="evidence" value="ECO:0007669"/>
    <property type="project" value="UniProtKB-KW"/>
</dbReference>
<organism evidence="4 5">
    <name type="scientific">Faecalicatena contorta</name>
    <dbReference type="NCBI Taxonomy" id="39482"/>
    <lineage>
        <taxon>Bacteria</taxon>
        <taxon>Bacillati</taxon>
        <taxon>Bacillota</taxon>
        <taxon>Clostridia</taxon>
        <taxon>Lachnospirales</taxon>
        <taxon>Lachnospiraceae</taxon>
        <taxon>Faecalicatena</taxon>
    </lineage>
</organism>
<dbReference type="GO" id="GO:0016301">
    <property type="term" value="F:kinase activity"/>
    <property type="evidence" value="ECO:0007669"/>
    <property type="project" value="UniProtKB-KW"/>
</dbReference>
<dbReference type="InterPro" id="IPR043129">
    <property type="entry name" value="ATPase_NBD"/>
</dbReference>
<dbReference type="RefSeq" id="WP_055152417.1">
    <property type="nucleotide sequence ID" value="NZ_CYZU01000011.1"/>
</dbReference>
<keyword evidence="4" id="KW-0808">Transferase</keyword>
<keyword evidence="4" id="KW-0418">Kinase</keyword>
<gene>
    <name evidence="4" type="ORF">ERS852491_01546</name>
</gene>
<evidence type="ECO:0000256" key="3">
    <source>
        <dbReference type="ARBA" id="ARBA00022629"/>
    </source>
</evidence>
<accession>A0A174D770</accession>
<dbReference type="STRING" id="39482.ERS852491_01546"/>
<dbReference type="PANTHER" id="PTHR18964:SF149">
    <property type="entry name" value="BIFUNCTIONAL UDP-N-ACETYLGLUCOSAMINE 2-EPIMERASE_N-ACETYLMANNOSAMINE KINASE"/>
    <property type="match status" value="1"/>
</dbReference>
<dbReference type="Gene3D" id="3.30.420.40">
    <property type="match status" value="2"/>
</dbReference>
<dbReference type="Gene3D" id="1.10.10.10">
    <property type="entry name" value="Winged helix-like DNA-binding domain superfamily/Winged helix DNA-binding domain"/>
    <property type="match status" value="1"/>
</dbReference>
<dbReference type="OrthoDB" id="1974076at2"/>
<evidence type="ECO:0000256" key="1">
    <source>
        <dbReference type="ARBA" id="ARBA00002486"/>
    </source>
</evidence>
<dbReference type="InterPro" id="IPR036390">
    <property type="entry name" value="WH_DNA-bd_sf"/>
</dbReference>
<name>A0A174D770_9FIRM</name>
<dbReference type="SUPFAM" id="SSF53067">
    <property type="entry name" value="Actin-like ATPase domain"/>
    <property type="match status" value="1"/>
</dbReference>
<dbReference type="Pfam" id="PF00480">
    <property type="entry name" value="ROK"/>
    <property type="match status" value="1"/>
</dbReference>
<comment type="function">
    <text evidence="1">Transcriptional repressor of xylose-utilizing enzymes.</text>
</comment>
<comment type="similarity">
    <text evidence="2">Belongs to the ROK (NagC/XylR) family.</text>
</comment>
<evidence type="ECO:0000256" key="2">
    <source>
        <dbReference type="ARBA" id="ARBA00006479"/>
    </source>
</evidence>
<dbReference type="EMBL" id="CYZU01000011">
    <property type="protein sequence ID" value="CUO20139.1"/>
    <property type="molecule type" value="Genomic_DNA"/>
</dbReference>
<evidence type="ECO:0000313" key="5">
    <source>
        <dbReference type="Proteomes" id="UP000095544"/>
    </source>
</evidence>
<keyword evidence="3" id="KW-0859">Xylose metabolism</keyword>
<dbReference type="PANTHER" id="PTHR18964">
    <property type="entry name" value="ROK (REPRESSOR, ORF, KINASE) FAMILY"/>
    <property type="match status" value="1"/>
</dbReference>